<dbReference type="PANTHER" id="PTHR34475:SF1">
    <property type="entry name" value="CYTOSKELETON PROTEIN RODZ"/>
    <property type="match status" value="1"/>
</dbReference>
<accession>A0A0D8ZMQ2</accession>
<dbReference type="SUPFAM" id="SSF47413">
    <property type="entry name" value="lambda repressor-like DNA-binding domains"/>
    <property type="match status" value="1"/>
</dbReference>
<dbReference type="GO" id="GO:0003677">
    <property type="term" value="F:DNA binding"/>
    <property type="evidence" value="ECO:0007669"/>
    <property type="project" value="InterPro"/>
</dbReference>
<evidence type="ECO:0000313" key="4">
    <source>
        <dbReference type="Proteomes" id="UP000032452"/>
    </source>
</evidence>
<organism evidence="3 4">
    <name type="scientific">Aliterella atlantica CENA595</name>
    <dbReference type="NCBI Taxonomy" id="1618023"/>
    <lineage>
        <taxon>Bacteria</taxon>
        <taxon>Bacillati</taxon>
        <taxon>Cyanobacteriota</taxon>
        <taxon>Cyanophyceae</taxon>
        <taxon>Chroococcidiopsidales</taxon>
        <taxon>Aliterellaceae</taxon>
        <taxon>Aliterella</taxon>
    </lineage>
</organism>
<sequence>MKWCRKKSASTRPIREQQTEKLLEIGDRLRQRRVEQALSLEKAAAKTLIRQPLLQAIEKGNLDELPEPVYIQRLLKQYADALGLDGNEVANSFPGGSSDRTSKSNKPGWRFVLPAAQLRPIHLYVLYIVVIAGSVNALSQTLSDRANLPISDRLLEEPLSAKIEPAAPKAQKKAETVSATPKSAPEKERQIKIGITLKSQSWIRVVADGKMQFQGLLPQGTQRTWVAKEEVTVLAGNAGGVLVTINQEKSKQMGNLGEVQELTFAAPRL</sequence>
<dbReference type="InterPro" id="IPR010982">
    <property type="entry name" value="Lambda_DNA-bd_dom_sf"/>
</dbReference>
<gene>
    <name evidence="3" type="ORF">UH38_22145</name>
</gene>
<dbReference type="InterPro" id="IPR050400">
    <property type="entry name" value="Bact_Cytoskel_RodZ"/>
</dbReference>
<dbReference type="Proteomes" id="UP000032452">
    <property type="component" value="Unassembled WGS sequence"/>
</dbReference>
<keyword evidence="4" id="KW-1185">Reference proteome</keyword>
<feature type="domain" description="Cytoskeleton protein RodZ-like C-terminal" evidence="2">
    <location>
        <begin position="195"/>
        <end position="263"/>
    </location>
</feature>
<dbReference type="STRING" id="1618023.UH38_22145"/>
<dbReference type="Pfam" id="PF13413">
    <property type="entry name" value="HTH_25"/>
    <property type="match status" value="1"/>
</dbReference>
<dbReference type="AlphaFoldDB" id="A0A0D8ZMQ2"/>
<dbReference type="PATRIC" id="fig|1618023.3.peg.2942"/>
<proteinExistence type="predicted"/>
<dbReference type="OrthoDB" id="422634at2"/>
<reference evidence="3 4" key="1">
    <citation type="submission" date="2015-02" db="EMBL/GenBank/DDBJ databases">
        <title>Draft genome of a novel marine cyanobacterium (Chroococcales) isolated from South Atlantic Ocean.</title>
        <authorList>
            <person name="Rigonato J."/>
            <person name="Alvarenga D.O."/>
            <person name="Branco L.H."/>
            <person name="Varani A.M."/>
            <person name="Brandini F.P."/>
            <person name="Fiore M.F."/>
        </authorList>
    </citation>
    <scope>NUCLEOTIDE SEQUENCE [LARGE SCALE GENOMIC DNA]</scope>
    <source>
        <strain evidence="3 4">CENA595</strain>
    </source>
</reference>
<dbReference type="InterPro" id="IPR025194">
    <property type="entry name" value="RodZ-like_C"/>
</dbReference>
<dbReference type="EMBL" id="JYON01000035">
    <property type="protein sequence ID" value="KJH69714.1"/>
    <property type="molecule type" value="Genomic_DNA"/>
</dbReference>
<feature type="region of interest" description="Disordered" evidence="1">
    <location>
        <begin position="165"/>
        <end position="185"/>
    </location>
</feature>
<evidence type="ECO:0000313" key="3">
    <source>
        <dbReference type="EMBL" id="KJH69714.1"/>
    </source>
</evidence>
<evidence type="ECO:0000256" key="1">
    <source>
        <dbReference type="SAM" id="MobiDB-lite"/>
    </source>
</evidence>
<dbReference type="PANTHER" id="PTHR34475">
    <property type="match status" value="1"/>
</dbReference>
<protein>
    <recommendedName>
        <fullName evidence="2">Cytoskeleton protein RodZ-like C-terminal domain-containing protein</fullName>
    </recommendedName>
</protein>
<dbReference type="RefSeq" id="WP_045056881.1">
    <property type="nucleotide sequence ID" value="NZ_CAWMDP010000034.1"/>
</dbReference>
<dbReference type="Pfam" id="PF13464">
    <property type="entry name" value="RodZ_C"/>
    <property type="match status" value="1"/>
</dbReference>
<dbReference type="InterPro" id="IPR001387">
    <property type="entry name" value="Cro/C1-type_HTH"/>
</dbReference>
<name>A0A0D8ZMQ2_9CYAN</name>
<evidence type="ECO:0000259" key="2">
    <source>
        <dbReference type="Pfam" id="PF13464"/>
    </source>
</evidence>
<comment type="caution">
    <text evidence="3">The sequence shown here is derived from an EMBL/GenBank/DDBJ whole genome shotgun (WGS) entry which is preliminary data.</text>
</comment>
<dbReference type="Gene3D" id="1.10.260.40">
    <property type="entry name" value="lambda repressor-like DNA-binding domains"/>
    <property type="match status" value="1"/>
</dbReference>
<dbReference type="CDD" id="cd00093">
    <property type="entry name" value="HTH_XRE"/>
    <property type="match status" value="1"/>
</dbReference>